<sequence length="146" mass="15545">MTAATATARPPGWYWWVSGLAFLWMAVGIATWTLDLMTDETTAAGLSEAQRQLYAVRPDWVFAAYGVAVASGLAGALGLLLRRGWAVAAMVLSLAAAVLHFGYIFLVLDAIGLLGLGAVPFPLFILTAGVFLVWFSAGARRRGWIG</sequence>
<keyword evidence="3" id="KW-1185">Reference proteome</keyword>
<feature type="transmembrane region" description="Helical" evidence="1">
    <location>
        <begin position="12"/>
        <end position="34"/>
    </location>
</feature>
<dbReference type="RefSeq" id="WP_183335312.1">
    <property type="nucleotide sequence ID" value="NZ_BMHX01000005.1"/>
</dbReference>
<keyword evidence="1" id="KW-0472">Membrane</keyword>
<reference evidence="2 3" key="1">
    <citation type="submission" date="2020-08" db="EMBL/GenBank/DDBJ databases">
        <title>Genomic Encyclopedia of Type Strains, Phase IV (KMG-IV): sequencing the most valuable type-strain genomes for metagenomic binning, comparative biology and taxonomic classification.</title>
        <authorList>
            <person name="Goeker M."/>
        </authorList>
    </citation>
    <scope>NUCLEOTIDE SEQUENCE [LARGE SCALE GENOMIC DNA]</scope>
    <source>
        <strain evidence="2 3">DSM 101465</strain>
    </source>
</reference>
<comment type="caution">
    <text evidence="2">The sequence shown here is derived from an EMBL/GenBank/DDBJ whole genome shotgun (WGS) entry which is preliminary data.</text>
</comment>
<feature type="transmembrane region" description="Helical" evidence="1">
    <location>
        <begin position="114"/>
        <end position="135"/>
    </location>
</feature>
<protein>
    <recommendedName>
        <fullName evidence="4">Sugar transporter</fullName>
    </recommendedName>
</protein>
<evidence type="ECO:0000313" key="3">
    <source>
        <dbReference type="Proteomes" id="UP000588017"/>
    </source>
</evidence>
<organism evidence="2 3">
    <name type="scientific">Chelatococcus composti</name>
    <dbReference type="NCBI Taxonomy" id="1743235"/>
    <lineage>
        <taxon>Bacteria</taxon>
        <taxon>Pseudomonadati</taxon>
        <taxon>Pseudomonadota</taxon>
        <taxon>Alphaproteobacteria</taxon>
        <taxon>Hyphomicrobiales</taxon>
        <taxon>Chelatococcaceae</taxon>
        <taxon>Chelatococcus</taxon>
    </lineage>
</organism>
<evidence type="ECO:0008006" key="4">
    <source>
        <dbReference type="Google" id="ProtNLM"/>
    </source>
</evidence>
<dbReference type="EMBL" id="JACHEH010000005">
    <property type="protein sequence ID" value="MBB6169013.1"/>
    <property type="molecule type" value="Genomic_DNA"/>
</dbReference>
<accession>A0A841KHZ4</accession>
<dbReference type="Proteomes" id="UP000588017">
    <property type="component" value="Unassembled WGS sequence"/>
</dbReference>
<proteinExistence type="predicted"/>
<feature type="transmembrane region" description="Helical" evidence="1">
    <location>
        <begin position="60"/>
        <end position="80"/>
    </location>
</feature>
<evidence type="ECO:0000313" key="2">
    <source>
        <dbReference type="EMBL" id="MBB6169013.1"/>
    </source>
</evidence>
<feature type="transmembrane region" description="Helical" evidence="1">
    <location>
        <begin position="87"/>
        <end position="108"/>
    </location>
</feature>
<name>A0A841KHZ4_9HYPH</name>
<keyword evidence="1" id="KW-1133">Transmembrane helix</keyword>
<keyword evidence="1" id="KW-0812">Transmembrane</keyword>
<dbReference type="AlphaFoldDB" id="A0A841KHZ4"/>
<evidence type="ECO:0000256" key="1">
    <source>
        <dbReference type="SAM" id="Phobius"/>
    </source>
</evidence>
<gene>
    <name evidence="2" type="ORF">HNQ73_002650</name>
</gene>